<dbReference type="GO" id="GO:0047661">
    <property type="term" value="F:amino-acid racemase activity"/>
    <property type="evidence" value="ECO:0007669"/>
    <property type="project" value="InterPro"/>
</dbReference>
<evidence type="ECO:0000313" key="4">
    <source>
        <dbReference type="Proteomes" id="UP000045285"/>
    </source>
</evidence>
<dbReference type="InterPro" id="IPR004380">
    <property type="entry name" value="Asp_race"/>
</dbReference>
<sequence length="231" mass="25204">MKTLGLIGGMSWESTAIYYRLLNEIVRERLGGLHSAKLLLWSFDFAEIAERQHAGDWEGAGILLVEAARRLEAGGAEGLVICTNTMHKLADQVQGAVSVPLIHIADATGRAVVEAGVKRPALLATRFTMEQDFYKGRLADKYGLEPVVPNQAGRDMVHKVIYDELCQGIVKGESKSAYLDEIGRMRRTDQVDGVIMGCTEITMLIGQGDFDVPVFDTTRIHAAAAVDFALA</sequence>
<dbReference type="EMBL" id="CCMZ01000034">
    <property type="protein sequence ID" value="CDX23136.1"/>
    <property type="molecule type" value="Genomic_DNA"/>
</dbReference>
<dbReference type="STRING" id="69974.MPLDJ20_90136"/>
<dbReference type="PANTHER" id="PTHR21198">
    <property type="entry name" value="GLUTAMATE RACEMASE"/>
    <property type="match status" value="1"/>
</dbReference>
<keyword evidence="2" id="KW-0413">Isomerase</keyword>
<dbReference type="Pfam" id="PF01177">
    <property type="entry name" value="Asp_Glu_race"/>
    <property type="match status" value="1"/>
</dbReference>
<keyword evidence="4" id="KW-1185">Reference proteome</keyword>
<evidence type="ECO:0000256" key="1">
    <source>
        <dbReference type="ARBA" id="ARBA00007847"/>
    </source>
</evidence>
<dbReference type="Gene3D" id="3.40.50.1860">
    <property type="match status" value="2"/>
</dbReference>
<dbReference type="PANTHER" id="PTHR21198:SF7">
    <property type="entry name" value="ASPARTATE-GLUTAMATE RACEMASE FAMILY"/>
    <property type="match status" value="1"/>
</dbReference>
<dbReference type="Proteomes" id="UP000045285">
    <property type="component" value="Unassembled WGS sequence"/>
</dbReference>
<gene>
    <name evidence="3" type="primary">ygeA</name>
    <name evidence="3" type="ORF">MPL3356_40242</name>
</gene>
<name>A0A090E7J5_MESPL</name>
<evidence type="ECO:0000256" key="2">
    <source>
        <dbReference type="ARBA" id="ARBA00023235"/>
    </source>
</evidence>
<evidence type="ECO:0000313" key="3">
    <source>
        <dbReference type="EMBL" id="CDX23136.1"/>
    </source>
</evidence>
<proteinExistence type="inferred from homology"/>
<dbReference type="NCBIfam" id="TIGR00035">
    <property type="entry name" value="asp_race"/>
    <property type="match status" value="1"/>
</dbReference>
<dbReference type="InterPro" id="IPR015942">
    <property type="entry name" value="Asp/Glu/hydantoin_racemase"/>
</dbReference>
<dbReference type="SUPFAM" id="SSF53681">
    <property type="entry name" value="Aspartate/glutamate racemase"/>
    <property type="match status" value="2"/>
</dbReference>
<comment type="similarity">
    <text evidence="1">Belongs to the aspartate/glutamate racemases family.</text>
</comment>
<dbReference type="AlphaFoldDB" id="A0A090E7J5"/>
<reference evidence="4" key="1">
    <citation type="submission" date="2014-08" db="EMBL/GenBank/DDBJ databases">
        <authorList>
            <person name="Moulin L."/>
        </authorList>
    </citation>
    <scope>NUCLEOTIDE SEQUENCE [LARGE SCALE GENOMIC DNA]</scope>
</reference>
<organism evidence="3 4">
    <name type="scientific">Mesorhizobium plurifarium</name>
    <dbReference type="NCBI Taxonomy" id="69974"/>
    <lineage>
        <taxon>Bacteria</taxon>
        <taxon>Pseudomonadati</taxon>
        <taxon>Pseudomonadota</taxon>
        <taxon>Alphaproteobacteria</taxon>
        <taxon>Hyphomicrobiales</taxon>
        <taxon>Phyllobacteriaceae</taxon>
        <taxon>Mesorhizobium</taxon>
    </lineage>
</organism>
<protein>
    <submittedName>
        <fullName evidence="3">Putative racemase</fullName>
    </submittedName>
</protein>
<dbReference type="InterPro" id="IPR001920">
    <property type="entry name" value="Asp/Glu_race"/>
</dbReference>
<accession>A0A090E7J5</accession>